<dbReference type="InParanoid" id="A0A1X7VWI2"/>
<organism evidence="3">
    <name type="scientific">Amphimedon queenslandica</name>
    <name type="common">Sponge</name>
    <dbReference type="NCBI Taxonomy" id="400682"/>
    <lineage>
        <taxon>Eukaryota</taxon>
        <taxon>Metazoa</taxon>
        <taxon>Porifera</taxon>
        <taxon>Demospongiae</taxon>
        <taxon>Heteroscleromorpha</taxon>
        <taxon>Haplosclerida</taxon>
        <taxon>Niphatidae</taxon>
        <taxon>Amphimedon</taxon>
    </lineage>
</organism>
<accession>A0A1X7VWI2</accession>
<feature type="signal peptide" evidence="2">
    <location>
        <begin position="1"/>
        <end position="23"/>
    </location>
</feature>
<reference evidence="3" key="2">
    <citation type="submission" date="2017-05" db="UniProtKB">
        <authorList>
            <consortium name="EnsemblMetazoa"/>
        </authorList>
    </citation>
    <scope>IDENTIFICATION</scope>
</reference>
<evidence type="ECO:0000313" key="3">
    <source>
        <dbReference type="EnsemblMetazoa" id="Aqu2.1.44226_001"/>
    </source>
</evidence>
<reference evidence="4" key="1">
    <citation type="journal article" date="2010" name="Nature">
        <title>The Amphimedon queenslandica genome and the evolution of animal complexity.</title>
        <authorList>
            <person name="Srivastava M."/>
            <person name="Simakov O."/>
            <person name="Chapman J."/>
            <person name="Fahey B."/>
            <person name="Gauthier M.E."/>
            <person name="Mitros T."/>
            <person name="Richards G.S."/>
            <person name="Conaco C."/>
            <person name="Dacre M."/>
            <person name="Hellsten U."/>
            <person name="Larroux C."/>
            <person name="Putnam N.H."/>
            <person name="Stanke M."/>
            <person name="Adamska M."/>
            <person name="Darling A."/>
            <person name="Degnan S.M."/>
            <person name="Oakley T.H."/>
            <person name="Plachetzki D.C."/>
            <person name="Zhai Y."/>
            <person name="Adamski M."/>
            <person name="Calcino A."/>
            <person name="Cummins S.F."/>
            <person name="Goodstein D.M."/>
            <person name="Harris C."/>
            <person name="Jackson D.J."/>
            <person name="Leys S.P."/>
            <person name="Shu S."/>
            <person name="Woodcroft B.J."/>
            <person name="Vervoort M."/>
            <person name="Kosik K.S."/>
            <person name="Manning G."/>
            <person name="Degnan B.M."/>
            <person name="Rokhsar D.S."/>
        </authorList>
    </citation>
    <scope>NUCLEOTIDE SEQUENCE [LARGE SCALE GENOMIC DNA]</scope>
</reference>
<dbReference type="EnsemblMetazoa" id="Aqu2.1.44226_001">
    <property type="protein sequence ID" value="Aqu2.1.44226_001"/>
    <property type="gene ID" value="Aqu2.1.44226"/>
</dbReference>
<evidence type="ECO:0000313" key="4">
    <source>
        <dbReference type="Proteomes" id="UP000007879"/>
    </source>
</evidence>
<dbReference type="Proteomes" id="UP000007879">
    <property type="component" value="Unassembled WGS sequence"/>
</dbReference>
<proteinExistence type="predicted"/>
<evidence type="ECO:0000256" key="1">
    <source>
        <dbReference type="SAM" id="Phobius"/>
    </source>
</evidence>
<keyword evidence="1" id="KW-0472">Membrane</keyword>
<feature type="transmembrane region" description="Helical" evidence="1">
    <location>
        <begin position="252"/>
        <end position="280"/>
    </location>
</feature>
<dbReference type="AlphaFoldDB" id="A0A1X7VWI2"/>
<evidence type="ECO:0000256" key="2">
    <source>
        <dbReference type="SAM" id="SignalP"/>
    </source>
</evidence>
<feature type="chain" id="PRO_5010882650" description="Kazal-like domain-containing protein" evidence="2">
    <location>
        <begin position="24"/>
        <end position="304"/>
    </location>
</feature>
<name>A0A1X7VWI2_AMPQE</name>
<dbReference type="EnsemblMetazoa" id="XM_003382491.2">
    <property type="protein sequence ID" value="XP_003382539.1"/>
    <property type="gene ID" value="LOC100636561"/>
</dbReference>
<keyword evidence="1" id="KW-0812">Transmembrane</keyword>
<keyword evidence="4" id="KW-1185">Reference proteome</keyword>
<keyword evidence="2" id="KW-0732">Signal</keyword>
<sequence length="304" mass="33050">MNHHLYLVAFTVILLYLTSCSTGVVMMTNYPVSTAVMGSGISDTTAGMVASISNEVYATKSNSINIEATTASSTIRSAKNVIASSTMMNPLPSISPTSNSRPPSTCFEQVDHILIELGGLTNKTDEEILDDFCDITITTANSYCRRNWTANCQLPSGFTGEYNLNNCHACYKKLRAKAAVSSSLRYFLTQPNNANSVLNFNAMLTIARQALPAFEASTGLTTLYVSSFNANPPTRQTPSEQVRNSLKLFIELWGILGGLILACAIVLIIFSIIIAVACCIKMKMKKKENRVEPNKNKKAKKGSN</sequence>
<dbReference type="KEGG" id="aqu:100636561"/>
<gene>
    <name evidence="3" type="primary">100636561</name>
</gene>
<protein>
    <recommendedName>
        <fullName evidence="5">Kazal-like domain-containing protein</fullName>
    </recommendedName>
</protein>
<keyword evidence="1" id="KW-1133">Transmembrane helix</keyword>
<evidence type="ECO:0008006" key="5">
    <source>
        <dbReference type="Google" id="ProtNLM"/>
    </source>
</evidence>